<protein>
    <submittedName>
        <fullName evidence="2">Uncharacterized protein</fullName>
    </submittedName>
</protein>
<name>A0A5P2ALJ5_STRVZ</name>
<dbReference type="EMBL" id="CP029194">
    <property type="protein sequence ID" value="QES18707.1"/>
    <property type="molecule type" value="Genomic_DNA"/>
</dbReference>
<sequence length="153" mass="16779">MDPGTHFVLGTHDDHGFVASFTASMPAHLAHWFLVREQFEPVPGEPRLFRLTDPEHDGSRRTRQAVHDLRRMGYAVHADFLLDPAASTGPPGPARPHGLMERRSRIAQAAAARSPQRQTSPSTTRPGVRLIPPKPDYAPTIHLTASSGAGRSR</sequence>
<accession>A0A5P2ALJ5</accession>
<feature type="compositionally biased region" description="Polar residues" evidence="1">
    <location>
        <begin position="143"/>
        <end position="153"/>
    </location>
</feature>
<organism evidence="2 3">
    <name type="scientific">Streptomyces venezuelae</name>
    <dbReference type="NCBI Taxonomy" id="54571"/>
    <lineage>
        <taxon>Bacteria</taxon>
        <taxon>Bacillati</taxon>
        <taxon>Actinomycetota</taxon>
        <taxon>Actinomycetes</taxon>
        <taxon>Kitasatosporales</taxon>
        <taxon>Streptomycetaceae</taxon>
        <taxon>Streptomyces</taxon>
    </lineage>
</organism>
<dbReference type="Proteomes" id="UP000324106">
    <property type="component" value="Chromosome"/>
</dbReference>
<gene>
    <name evidence="2" type="ORF">DEJ46_06075</name>
</gene>
<feature type="region of interest" description="Disordered" evidence="1">
    <location>
        <begin position="84"/>
        <end position="153"/>
    </location>
</feature>
<dbReference type="RefSeq" id="WP_150264525.1">
    <property type="nucleotide sequence ID" value="NZ_CP029194.1"/>
</dbReference>
<feature type="compositionally biased region" description="Low complexity" evidence="1">
    <location>
        <begin position="106"/>
        <end position="120"/>
    </location>
</feature>
<reference evidence="2 3" key="1">
    <citation type="submission" date="2018-05" db="EMBL/GenBank/DDBJ databases">
        <title>Streptomyces venezuelae.</title>
        <authorList>
            <person name="Kim W."/>
            <person name="Lee N."/>
            <person name="Cho B.-K."/>
        </authorList>
    </citation>
    <scope>NUCLEOTIDE SEQUENCE [LARGE SCALE GENOMIC DNA]</scope>
    <source>
        <strain evidence="2 3">ATCC 15068</strain>
    </source>
</reference>
<dbReference type="OrthoDB" id="4191487at2"/>
<evidence type="ECO:0000313" key="3">
    <source>
        <dbReference type="Proteomes" id="UP000324106"/>
    </source>
</evidence>
<proteinExistence type="predicted"/>
<evidence type="ECO:0000256" key="1">
    <source>
        <dbReference type="SAM" id="MobiDB-lite"/>
    </source>
</evidence>
<evidence type="ECO:0000313" key="2">
    <source>
        <dbReference type="EMBL" id="QES18707.1"/>
    </source>
</evidence>
<dbReference type="AlphaFoldDB" id="A0A5P2ALJ5"/>